<evidence type="ECO:0000313" key="4">
    <source>
        <dbReference type="EMBL" id="HIR09502.1"/>
    </source>
</evidence>
<comment type="caution">
    <text evidence="4">The sequence shown here is derived from an EMBL/GenBank/DDBJ whole genome shotgun (WGS) entry which is preliminary data.</text>
</comment>
<dbReference type="EMBL" id="DVGD01000108">
    <property type="protein sequence ID" value="HIR09502.1"/>
    <property type="molecule type" value="Genomic_DNA"/>
</dbReference>
<evidence type="ECO:0000256" key="2">
    <source>
        <dbReference type="SAM" id="Phobius"/>
    </source>
</evidence>
<protein>
    <submittedName>
        <fullName evidence="4">TPM domain-containing protein</fullName>
    </submittedName>
</protein>
<feature type="region of interest" description="Disordered" evidence="1">
    <location>
        <begin position="247"/>
        <end position="296"/>
    </location>
</feature>
<feature type="compositionally biased region" description="Gly residues" evidence="1">
    <location>
        <begin position="261"/>
        <end position="296"/>
    </location>
</feature>
<feature type="transmembrane region" description="Helical" evidence="2">
    <location>
        <begin position="198"/>
        <end position="220"/>
    </location>
</feature>
<proteinExistence type="predicted"/>
<dbReference type="Gene3D" id="3.10.310.50">
    <property type="match status" value="1"/>
</dbReference>
<keyword evidence="2" id="KW-0472">Membrane</keyword>
<reference evidence="4" key="1">
    <citation type="submission" date="2020-10" db="EMBL/GenBank/DDBJ databases">
        <authorList>
            <person name="Gilroy R."/>
        </authorList>
    </citation>
    <scope>NUCLEOTIDE SEQUENCE</scope>
    <source>
        <strain evidence="4">ChiHjej9B8-7071</strain>
    </source>
</reference>
<organism evidence="4 5">
    <name type="scientific">Candidatus Avoscillospira stercoripullorum</name>
    <dbReference type="NCBI Taxonomy" id="2840709"/>
    <lineage>
        <taxon>Bacteria</taxon>
        <taxon>Bacillati</taxon>
        <taxon>Bacillota</taxon>
        <taxon>Clostridia</taxon>
        <taxon>Eubacteriales</taxon>
        <taxon>Oscillospiraceae</taxon>
        <taxon>Oscillospiraceae incertae sedis</taxon>
        <taxon>Candidatus Avoscillospira</taxon>
    </lineage>
</organism>
<keyword evidence="2" id="KW-1133">Transmembrane helix</keyword>
<evidence type="ECO:0000313" key="5">
    <source>
        <dbReference type="Proteomes" id="UP000824258"/>
    </source>
</evidence>
<accession>A0A9D1A731</accession>
<reference evidence="4" key="2">
    <citation type="journal article" date="2021" name="PeerJ">
        <title>Extensive microbial diversity within the chicken gut microbiome revealed by metagenomics and culture.</title>
        <authorList>
            <person name="Gilroy R."/>
            <person name="Ravi A."/>
            <person name="Getino M."/>
            <person name="Pursley I."/>
            <person name="Horton D.L."/>
            <person name="Alikhan N.F."/>
            <person name="Baker D."/>
            <person name="Gharbi K."/>
            <person name="Hall N."/>
            <person name="Watson M."/>
            <person name="Adriaenssens E.M."/>
            <person name="Foster-Nyarko E."/>
            <person name="Jarju S."/>
            <person name="Secka A."/>
            <person name="Antonio M."/>
            <person name="Oren A."/>
            <person name="Chaudhuri R.R."/>
            <person name="La Ragione R."/>
            <person name="Hildebrand F."/>
            <person name="Pallen M.J."/>
        </authorList>
    </citation>
    <scope>NUCLEOTIDE SEQUENCE</scope>
    <source>
        <strain evidence="4">ChiHjej9B8-7071</strain>
    </source>
</reference>
<keyword evidence="3" id="KW-0732">Signal</keyword>
<evidence type="ECO:0000256" key="1">
    <source>
        <dbReference type="SAM" id="MobiDB-lite"/>
    </source>
</evidence>
<gene>
    <name evidence="4" type="ORF">IAA70_03765</name>
</gene>
<dbReference type="AlphaFoldDB" id="A0A9D1A731"/>
<keyword evidence="2" id="KW-0812">Transmembrane</keyword>
<feature type="signal peptide" evidence="3">
    <location>
        <begin position="1"/>
        <end position="25"/>
    </location>
</feature>
<sequence>MKLLKKRWFAILAAVVMIVAALAISQSRTHSTTDYQPESASAARRWGEEHAGAYEKFLSDGAGLFSSDALEDMAAENGALDYRFGTILGVATVNAVSGDMGTVAYNVSEQLGLGEGDFLLLLDAQAEDWYLVYGTEVSPYVDNELEIIFRGAMDQMFTQPDRQMKTLFADLQDWCAKNLPLAKEEGRHTSVLSTIGEILFILIVLVVLVVAAVAASAMRFGRRVFFGFRPWGFGGFWRGPGYWHRPPPPPGSHRDPPHRPGGFGGRGGFGGGSRGGFGGSSRGGGSHGGGFGGSSR</sequence>
<evidence type="ECO:0000256" key="3">
    <source>
        <dbReference type="SAM" id="SignalP"/>
    </source>
</evidence>
<name>A0A9D1A731_9FIRM</name>
<dbReference type="Proteomes" id="UP000824258">
    <property type="component" value="Unassembled WGS sequence"/>
</dbReference>
<feature type="chain" id="PRO_5038520431" evidence="3">
    <location>
        <begin position="26"/>
        <end position="296"/>
    </location>
</feature>